<evidence type="ECO:0000313" key="8">
    <source>
        <dbReference type="Proteomes" id="UP000274756"/>
    </source>
</evidence>
<evidence type="ECO:0000256" key="1">
    <source>
        <dbReference type="ARBA" id="ARBA00004141"/>
    </source>
</evidence>
<feature type="transmembrane region" description="Helical" evidence="5">
    <location>
        <begin position="55"/>
        <end position="75"/>
    </location>
</feature>
<dbReference type="InterPro" id="IPR004895">
    <property type="entry name" value="Prenylated_rab_accept_PRA1"/>
</dbReference>
<name>A0A0N4UQA5_DRAME</name>
<dbReference type="PANTHER" id="PTHR12859:SF0">
    <property type="entry name" value="PRA1 FAMILY PROTEIN"/>
    <property type="match status" value="1"/>
</dbReference>
<protein>
    <recommendedName>
        <fullName evidence="5">PRA1 family protein</fullName>
    </recommendedName>
</protein>
<comment type="subcellular location">
    <subcellularLocation>
        <location evidence="1 5">Membrane</location>
        <topology evidence="1 5">Multi-pass membrane protein</topology>
    </subcellularLocation>
</comment>
<gene>
    <name evidence="6" type="ORF">DME_LOCUS3692</name>
</gene>
<dbReference type="Proteomes" id="UP000274756">
    <property type="component" value="Unassembled WGS sequence"/>
</dbReference>
<evidence type="ECO:0000313" key="6">
    <source>
        <dbReference type="EMBL" id="VDN53719.1"/>
    </source>
</evidence>
<keyword evidence="4 5" id="KW-0472">Membrane</keyword>
<keyword evidence="3 5" id="KW-1133">Transmembrane helix</keyword>
<reference evidence="9" key="1">
    <citation type="submission" date="2017-02" db="UniProtKB">
        <authorList>
            <consortium name="WormBaseParasite"/>
        </authorList>
    </citation>
    <scope>IDENTIFICATION</scope>
</reference>
<keyword evidence="2 5" id="KW-0812">Transmembrane</keyword>
<dbReference type="PANTHER" id="PTHR12859">
    <property type="entry name" value="PRA1 PROTEIN"/>
    <property type="match status" value="1"/>
</dbReference>
<organism evidence="7 9">
    <name type="scientific">Dracunculus medinensis</name>
    <name type="common">Guinea worm</name>
    <dbReference type="NCBI Taxonomy" id="318479"/>
    <lineage>
        <taxon>Eukaryota</taxon>
        <taxon>Metazoa</taxon>
        <taxon>Ecdysozoa</taxon>
        <taxon>Nematoda</taxon>
        <taxon>Chromadorea</taxon>
        <taxon>Rhabditida</taxon>
        <taxon>Spirurina</taxon>
        <taxon>Dracunculoidea</taxon>
        <taxon>Dracunculidae</taxon>
        <taxon>Dracunculus</taxon>
    </lineage>
</organism>
<dbReference type="STRING" id="318479.A0A0N4UQA5"/>
<dbReference type="OrthoDB" id="18213at2759"/>
<accession>A0A0N4UQA5</accession>
<proteinExistence type="inferred from homology"/>
<feature type="transmembrane region" description="Helical" evidence="5">
    <location>
        <begin position="118"/>
        <end position="138"/>
    </location>
</feature>
<reference evidence="6 8" key="2">
    <citation type="submission" date="2018-11" db="EMBL/GenBank/DDBJ databases">
        <authorList>
            <consortium name="Pathogen Informatics"/>
        </authorList>
    </citation>
    <scope>NUCLEOTIDE SEQUENCE [LARGE SCALE GENOMIC DNA]</scope>
</reference>
<dbReference type="AlphaFoldDB" id="A0A0N4UQA5"/>
<evidence type="ECO:0000313" key="7">
    <source>
        <dbReference type="Proteomes" id="UP000038040"/>
    </source>
</evidence>
<feature type="transmembrane region" description="Helical" evidence="5">
    <location>
        <begin position="96"/>
        <end position="112"/>
    </location>
</feature>
<evidence type="ECO:0000313" key="9">
    <source>
        <dbReference type="WBParaSite" id="DME_0001018201-mRNA-1"/>
    </source>
</evidence>
<evidence type="ECO:0000256" key="2">
    <source>
        <dbReference type="ARBA" id="ARBA00022692"/>
    </source>
</evidence>
<sequence>MEQISRIEENWKIREDVQIPPFRNFDEFLLGKARFELPPFRDLTKWNNRIMSNLLYFQTNYIVITLVLVIISSTLNARDMCIGLLSICIFALRRQNTLITFGAVIISLYIFIRSFSSVITVVFIFAIPVFAILVHASIRLRNVKAKLNHQLERIGLKTTLMAQLLEAFSIDIRNN</sequence>
<dbReference type="EMBL" id="UYYG01000169">
    <property type="protein sequence ID" value="VDN53719.1"/>
    <property type="molecule type" value="Genomic_DNA"/>
</dbReference>
<dbReference type="GO" id="GO:0016020">
    <property type="term" value="C:membrane"/>
    <property type="evidence" value="ECO:0007669"/>
    <property type="project" value="UniProtKB-SubCell"/>
</dbReference>
<comment type="similarity">
    <text evidence="5">Belongs to the PRA1 family.</text>
</comment>
<keyword evidence="8" id="KW-1185">Reference proteome</keyword>
<evidence type="ECO:0000256" key="5">
    <source>
        <dbReference type="RuleBase" id="RU363107"/>
    </source>
</evidence>
<evidence type="ECO:0000256" key="3">
    <source>
        <dbReference type="ARBA" id="ARBA00022989"/>
    </source>
</evidence>
<dbReference type="Pfam" id="PF03208">
    <property type="entry name" value="PRA1"/>
    <property type="match status" value="1"/>
</dbReference>
<dbReference type="Proteomes" id="UP000038040">
    <property type="component" value="Unplaced"/>
</dbReference>
<evidence type="ECO:0000256" key="4">
    <source>
        <dbReference type="ARBA" id="ARBA00023136"/>
    </source>
</evidence>
<dbReference type="WBParaSite" id="DME_0001018201-mRNA-1">
    <property type="protein sequence ID" value="DME_0001018201-mRNA-1"/>
    <property type="gene ID" value="DME_0001018201"/>
</dbReference>